<protein>
    <submittedName>
        <fullName evidence="1">TIGR02453 family protein</fullName>
    </submittedName>
</protein>
<name>A0A1G8ADE0_9BACT</name>
<accession>A0A1G8ADE0</accession>
<dbReference type="InterPro" id="IPR012808">
    <property type="entry name" value="CHP02453"/>
</dbReference>
<dbReference type="AlphaFoldDB" id="A0A1G8ADE0"/>
<organism evidence="1 2">
    <name type="scientific">Dyadobacter soli</name>
    <dbReference type="NCBI Taxonomy" id="659014"/>
    <lineage>
        <taxon>Bacteria</taxon>
        <taxon>Pseudomonadati</taxon>
        <taxon>Bacteroidota</taxon>
        <taxon>Cytophagia</taxon>
        <taxon>Cytophagales</taxon>
        <taxon>Spirosomataceae</taxon>
        <taxon>Dyadobacter</taxon>
    </lineage>
</organism>
<dbReference type="Pfam" id="PF09365">
    <property type="entry name" value="DUF2461"/>
    <property type="match status" value="1"/>
</dbReference>
<gene>
    <name evidence="1" type="ORF">SAMN04487996_13056</name>
</gene>
<dbReference type="PIRSF" id="PIRSF028451">
    <property type="entry name" value="UCP028451"/>
    <property type="match status" value="1"/>
</dbReference>
<evidence type="ECO:0000313" key="2">
    <source>
        <dbReference type="Proteomes" id="UP000198748"/>
    </source>
</evidence>
<dbReference type="PANTHER" id="PTHR36452:SF1">
    <property type="entry name" value="DUF2461 DOMAIN-CONTAINING PROTEIN"/>
    <property type="match status" value="1"/>
</dbReference>
<dbReference type="STRING" id="659014.SAMN04487996_13056"/>
<dbReference type="InterPro" id="IPR015996">
    <property type="entry name" value="UCP028451"/>
</dbReference>
<proteinExistence type="predicted"/>
<reference evidence="2" key="1">
    <citation type="submission" date="2016-10" db="EMBL/GenBank/DDBJ databases">
        <authorList>
            <person name="Varghese N."/>
            <person name="Submissions S."/>
        </authorList>
    </citation>
    <scope>NUCLEOTIDE SEQUENCE [LARGE SCALE GENOMIC DNA]</scope>
    <source>
        <strain evidence="2">DSM 25329</strain>
    </source>
</reference>
<evidence type="ECO:0000313" key="1">
    <source>
        <dbReference type="EMBL" id="SDH18897.1"/>
    </source>
</evidence>
<dbReference type="PANTHER" id="PTHR36452">
    <property type="entry name" value="CHROMOSOME 12, WHOLE GENOME SHOTGUN SEQUENCE"/>
    <property type="match status" value="1"/>
</dbReference>
<dbReference type="NCBIfam" id="TIGR02453">
    <property type="entry name" value="TIGR02453 family protein"/>
    <property type="match status" value="1"/>
</dbReference>
<dbReference type="OrthoDB" id="9794241at2"/>
<dbReference type="RefSeq" id="WP_090157507.1">
    <property type="nucleotide sequence ID" value="NZ_FNAN01000030.1"/>
</dbReference>
<dbReference type="EMBL" id="FNAN01000030">
    <property type="protein sequence ID" value="SDH18897.1"/>
    <property type="molecule type" value="Genomic_DNA"/>
</dbReference>
<keyword evidence="2" id="KW-1185">Reference proteome</keyword>
<dbReference type="Proteomes" id="UP000198748">
    <property type="component" value="Unassembled WGS sequence"/>
</dbReference>
<sequence>MDSKTLHFLSQLAENNNREWFQENKKHYEAAKADMEKLVGFLITEVGKFEDLGNVQVKDCMLRIYRDVRFSKNKDPYKKNLAAGIGPGGKSSGKIDYYLQVQPGDQTFLGGGMWEVTTEQLARFRQEIDYNAHELKTIIEEKEFHAYFPEIHGESLKTVPKGYSKEHPEIELLKRKQLFFMHRYTDKEVASKDFGNLVLKGIQLLKPFTDYMNYVLYEEAEEH</sequence>